<dbReference type="EMBL" id="JAGPYM010000004">
    <property type="protein sequence ID" value="KAH6896047.1"/>
    <property type="molecule type" value="Genomic_DNA"/>
</dbReference>
<dbReference type="OrthoDB" id="9895617at2759"/>
<evidence type="ECO:0000256" key="1">
    <source>
        <dbReference type="SAM" id="MobiDB-lite"/>
    </source>
</evidence>
<dbReference type="PANTHER" id="PTHR37450:SF1">
    <property type="entry name" value="CIPC PROTEIN"/>
    <property type="match status" value="1"/>
</dbReference>
<keyword evidence="3" id="KW-1185">Reference proteome</keyword>
<feature type="region of interest" description="Disordered" evidence="1">
    <location>
        <begin position="1"/>
        <end position="22"/>
    </location>
</feature>
<dbReference type="AlphaFoldDB" id="A0A9P9AR92"/>
<reference evidence="2 3" key="1">
    <citation type="journal article" date="2021" name="Nat. Commun.">
        <title>Genetic determinants of endophytism in the Arabidopsis root mycobiome.</title>
        <authorList>
            <person name="Mesny F."/>
            <person name="Miyauchi S."/>
            <person name="Thiergart T."/>
            <person name="Pickel B."/>
            <person name="Atanasova L."/>
            <person name="Karlsson M."/>
            <person name="Huettel B."/>
            <person name="Barry K.W."/>
            <person name="Haridas S."/>
            <person name="Chen C."/>
            <person name="Bauer D."/>
            <person name="Andreopoulos W."/>
            <person name="Pangilinan J."/>
            <person name="LaButti K."/>
            <person name="Riley R."/>
            <person name="Lipzen A."/>
            <person name="Clum A."/>
            <person name="Drula E."/>
            <person name="Henrissat B."/>
            <person name="Kohler A."/>
            <person name="Grigoriev I.V."/>
            <person name="Martin F.M."/>
            <person name="Hacquard S."/>
        </authorList>
    </citation>
    <scope>NUCLEOTIDE SEQUENCE [LARGE SCALE GENOMIC DNA]</scope>
    <source>
        <strain evidence="2 3">MPI-CAGE-CH-0241</strain>
    </source>
</reference>
<feature type="compositionally biased region" description="Basic and acidic residues" evidence="1">
    <location>
        <begin position="107"/>
        <end position="122"/>
    </location>
</feature>
<name>A0A9P9AR92_9HYPO</name>
<evidence type="ECO:0000313" key="2">
    <source>
        <dbReference type="EMBL" id="KAH6896047.1"/>
    </source>
</evidence>
<dbReference type="Proteomes" id="UP000777438">
    <property type="component" value="Unassembled WGS sequence"/>
</dbReference>
<evidence type="ECO:0008006" key="4">
    <source>
        <dbReference type="Google" id="ProtNLM"/>
    </source>
</evidence>
<sequence>MFGFDEAREHRDRVYDDERRHEGHLSHEVLAGGAAFEAMKLWEDRQRDSGEPVKHSFAKEIIAGLAGAEVDKLVETKGLDYVDREKAKRHARQQAEHLYDQQYSQYDEYRPEEHHRHHRMDY</sequence>
<gene>
    <name evidence="2" type="ORF">B0T10DRAFT_479357</name>
</gene>
<organism evidence="2 3">
    <name type="scientific">Thelonectria olida</name>
    <dbReference type="NCBI Taxonomy" id="1576542"/>
    <lineage>
        <taxon>Eukaryota</taxon>
        <taxon>Fungi</taxon>
        <taxon>Dikarya</taxon>
        <taxon>Ascomycota</taxon>
        <taxon>Pezizomycotina</taxon>
        <taxon>Sordariomycetes</taxon>
        <taxon>Hypocreomycetidae</taxon>
        <taxon>Hypocreales</taxon>
        <taxon>Nectriaceae</taxon>
        <taxon>Thelonectria</taxon>
    </lineage>
</organism>
<dbReference type="PANTHER" id="PTHR37450">
    <property type="entry name" value="CIPC PROTEIN"/>
    <property type="match status" value="1"/>
</dbReference>
<accession>A0A9P9AR92</accession>
<evidence type="ECO:0000313" key="3">
    <source>
        <dbReference type="Proteomes" id="UP000777438"/>
    </source>
</evidence>
<protein>
    <recommendedName>
        <fullName evidence="4">CipC-like antibiotic response protein</fullName>
    </recommendedName>
</protein>
<proteinExistence type="predicted"/>
<feature type="region of interest" description="Disordered" evidence="1">
    <location>
        <begin position="90"/>
        <end position="122"/>
    </location>
</feature>
<dbReference type="InterPro" id="IPR022234">
    <property type="entry name" value="DUF3759"/>
</dbReference>
<comment type="caution">
    <text evidence="2">The sequence shown here is derived from an EMBL/GenBank/DDBJ whole genome shotgun (WGS) entry which is preliminary data.</text>
</comment>
<dbReference type="Pfam" id="PF12585">
    <property type="entry name" value="DUF3759"/>
    <property type="match status" value="1"/>
</dbReference>